<gene>
    <name evidence="1" type="ORF">AMK59_5745</name>
</gene>
<dbReference type="InterPro" id="IPR011989">
    <property type="entry name" value="ARM-like"/>
</dbReference>
<reference evidence="1 2" key="1">
    <citation type="submission" date="2015-09" db="EMBL/GenBank/DDBJ databases">
        <title>Draft genome of the scarab beetle Oryctes borbonicus.</title>
        <authorList>
            <person name="Meyer J.M."/>
            <person name="Markov G.V."/>
            <person name="Baskaran P."/>
            <person name="Herrmann M."/>
            <person name="Sommer R.J."/>
            <person name="Roedelsperger C."/>
        </authorList>
    </citation>
    <scope>NUCLEOTIDE SEQUENCE [LARGE SCALE GENOMIC DNA]</scope>
    <source>
        <strain evidence="1">OB123</strain>
        <tissue evidence="1">Whole animal</tissue>
    </source>
</reference>
<dbReference type="InterPro" id="IPR016024">
    <property type="entry name" value="ARM-type_fold"/>
</dbReference>
<protein>
    <recommendedName>
        <fullName evidence="3">Rotatin N-terminal domain-containing protein</fullName>
    </recommendedName>
</protein>
<dbReference type="GO" id="GO:0005814">
    <property type="term" value="C:centriole"/>
    <property type="evidence" value="ECO:0007669"/>
    <property type="project" value="TreeGrafter"/>
</dbReference>
<dbReference type="OrthoDB" id="428850at2759"/>
<proteinExistence type="predicted"/>
<dbReference type="SUPFAM" id="SSF48371">
    <property type="entry name" value="ARM repeat"/>
    <property type="match status" value="1"/>
</dbReference>
<dbReference type="PANTHER" id="PTHR31691">
    <property type="entry name" value="ROTATIN"/>
    <property type="match status" value="1"/>
</dbReference>
<keyword evidence="2" id="KW-1185">Reference proteome</keyword>
<dbReference type="Gene3D" id="1.25.10.10">
    <property type="entry name" value="Leucine-rich Repeat Variant"/>
    <property type="match status" value="1"/>
</dbReference>
<accession>A0A0T6B173</accession>
<dbReference type="Proteomes" id="UP000051574">
    <property type="component" value="Unassembled WGS sequence"/>
</dbReference>
<evidence type="ECO:0008006" key="3">
    <source>
        <dbReference type="Google" id="ProtNLM"/>
    </source>
</evidence>
<dbReference type="GO" id="GO:0005813">
    <property type="term" value="C:centrosome"/>
    <property type="evidence" value="ECO:0007669"/>
    <property type="project" value="InterPro"/>
</dbReference>
<evidence type="ECO:0000313" key="1">
    <source>
        <dbReference type="EMBL" id="KRT81126.1"/>
    </source>
</evidence>
<dbReference type="GO" id="GO:0007099">
    <property type="term" value="P:centriole replication"/>
    <property type="evidence" value="ECO:0007669"/>
    <property type="project" value="TreeGrafter"/>
</dbReference>
<dbReference type="InterPro" id="IPR030791">
    <property type="entry name" value="Rotatin"/>
</dbReference>
<evidence type="ECO:0000313" key="2">
    <source>
        <dbReference type="Proteomes" id="UP000051574"/>
    </source>
</evidence>
<dbReference type="GO" id="GO:0032053">
    <property type="term" value="P:ciliary basal body organization"/>
    <property type="evidence" value="ECO:0007669"/>
    <property type="project" value="TreeGrafter"/>
</dbReference>
<name>A0A0T6B173_9SCAR</name>
<organism evidence="1 2">
    <name type="scientific">Oryctes borbonicus</name>
    <dbReference type="NCBI Taxonomy" id="1629725"/>
    <lineage>
        <taxon>Eukaryota</taxon>
        <taxon>Metazoa</taxon>
        <taxon>Ecdysozoa</taxon>
        <taxon>Arthropoda</taxon>
        <taxon>Hexapoda</taxon>
        <taxon>Insecta</taxon>
        <taxon>Pterygota</taxon>
        <taxon>Neoptera</taxon>
        <taxon>Endopterygota</taxon>
        <taxon>Coleoptera</taxon>
        <taxon>Polyphaga</taxon>
        <taxon>Scarabaeiformia</taxon>
        <taxon>Scarabaeidae</taxon>
        <taxon>Dynastinae</taxon>
        <taxon>Oryctes</taxon>
    </lineage>
</organism>
<comment type="caution">
    <text evidence="1">The sequence shown here is derived from an EMBL/GenBank/DDBJ whole genome shotgun (WGS) entry which is preliminary data.</text>
</comment>
<dbReference type="PANTHER" id="PTHR31691:SF1">
    <property type="entry name" value="ROTATIN"/>
    <property type="match status" value="1"/>
</dbReference>
<dbReference type="EMBL" id="LJIG01016263">
    <property type="protein sequence ID" value="KRT81126.1"/>
    <property type="molecule type" value="Genomic_DNA"/>
</dbReference>
<sequence length="1626" mass="183377">MSSCVTFLKSHKSLALDESVLLAKTSLKSLDFHRNFSLIKIFIEICANKVPLLIGDGRLRENIAEIMVELLRHNDYEIRKETYRLCANRVIAAVGPKLNTSKSIPPGSQILFLTESSILSEITLNGISAKDSEIQKFAEDILIHILKCKILVTEETWNSIIEAVVVTLPSLSCYVDQTSSIGRTLLSFLDPDTAHSLGLTTLEILKGNCCLLFHDNSSVRDEAVARLCWLLASQGDTQDLLPRINNLFDKSLSMCCQIKGVYDLNKMQASQHYYQPTSLQQVLELLNSSNIEPVIRRSALTQISVMLEDPILHNIFLQKNGVKTIIDVMKCALDDSDYKDYPDSVIPAACILKNICLYNLGIRQELSTNLNLYYLLLRGLFLFGTEERMRYEGSTLLFLLLYNYFMRGSPINFNLSLPEIIIKKLKIPFSCQTYKSEAKGDHQLTTEILQQDKYCLQSLQLHWNSEWFGGFNELLSWNSVNYKETDDFNEVLRMSHVDLVQIQGTSMEYCISNCLKMVQTASGHQNVVDALVKLTGYVNLLKSIKYNFVFEDNILSLPWKETFSRFLNTVPSCREDNDLLQYLLEFLTTFVALYKDQGMGCWISDMLKSGTNPLLTLLSKDRIEDAESKPVNKELLLLITTCVCSEQHYLDLYGLNLFYSSSWIPIIEIIASNLKFSDSQHFYDLAYLDALLSCLVHLTASLGWIKSKNDPNSKSLLIEIVTGLCEMIGAFHCGKGASAANSVMGLSITRHAVLILNHLLVEMQQANVTEWDSCFIDEESGIENNFYNLTSLWQSRDVILRAGIFQLFAGLATSHRCALYIVREYKRKRKGDIWETTIGILLEHEEANIVRENVADFLTNLSSHTINTSQESFTLDKAITPYSQEISRLTEILKLHNFYNNLELIFNCLYFKNKFYIDEGKIAKLFQGQQSPKSDNFIHTFTKGIGYTKRSISSRDSDDNTVIFVITTPGLVKSMAIFLYNLVNLAPLNVTSELQNHGLIRVLFKCLLVPNRHIIDTKELALYCDILEMNRAICALLCRAVNTSELVFATILNARNCLTVLLSLLNNNAYNHEFSQLIYLRNKLWGEIFNLLAFLLDREYLTNDNFKEKNVLEIISSTLFESGNEVFLQSLCESIASFNSSDLQNSALNSLTSLLKIEICIKDAGIPVDSSKARSIQNLLDTAYTPRTPLSKQDCVDNIENLPPNSLRQQRISTKSLSNQKSMQELYIRTLNRSQKSTSASREAVEPLSMEGTFVVAGAELCRILLYMFEIVNLKGATANNLKKKSLVLNSLTNIVRVSLEAKKYALNNGLMDTIVKQIREFHQRLSLESLESLRRVSDKKRIGSVLQEVHALFGLLTNFMAGDSSVKNAASLLGLSDLVHKLWIWILTRNDLLIGSLRMLCTYTTECSAACQSLTLTSSVAGTGPRKIPSNVSLLHAVITLITKEMELISRTHDLTALKLTFHLLHNCCTSSECRIILSKSSLLLSLSRLHPAVTKKQKPWEVVELIWLEFLETFSVHSEGQFSIAKVPDVLDLVILLTYSNKLSYRRLAMGVLRNVSFCSSNRPRLLTSGDFLDVLSNKLVSGNLDDKVTVVTIIWALAANNQKAKLALKCAGLETKLQEALKA</sequence>
<feature type="non-terminal residue" evidence="1">
    <location>
        <position position="1626"/>
    </location>
</feature>
<dbReference type="GO" id="GO:0010457">
    <property type="term" value="P:centriole-centriole cohesion"/>
    <property type="evidence" value="ECO:0007669"/>
    <property type="project" value="TreeGrafter"/>
</dbReference>
<dbReference type="GO" id="GO:0036064">
    <property type="term" value="C:ciliary basal body"/>
    <property type="evidence" value="ECO:0007669"/>
    <property type="project" value="InterPro"/>
</dbReference>